<evidence type="ECO:0000256" key="2">
    <source>
        <dbReference type="PROSITE-ProRule" id="PRU00169"/>
    </source>
</evidence>
<dbReference type="InterPro" id="IPR001789">
    <property type="entry name" value="Sig_transdc_resp-reg_receiver"/>
</dbReference>
<comment type="caution">
    <text evidence="4">The sequence shown here is derived from an EMBL/GenBank/DDBJ whole genome shotgun (WGS) entry which is preliminary data.</text>
</comment>
<sequence>MGSAKKILLVEDEDNIALALEFLIRRQGFDLDRVATGTDAVTALERDCPDLVLLDVMLPGVSGYEILQMIRGTDRLRHIKVLMMSASGGEIARRKGLAMGADAYLTKPFETSHLTAQICDLLGTPAHG</sequence>
<reference evidence="4 5" key="1">
    <citation type="submission" date="2019-06" db="EMBL/GenBank/DDBJ databases">
        <title>Paenimaribius caenipelagi gen. nov., sp. nov., isolated from a tidal flat.</title>
        <authorList>
            <person name="Yoon J.-H."/>
        </authorList>
    </citation>
    <scope>NUCLEOTIDE SEQUENCE [LARGE SCALE GENOMIC DNA]</scope>
    <source>
        <strain evidence="4 5">JBTF-M29</strain>
    </source>
</reference>
<dbReference type="GO" id="GO:0000160">
    <property type="term" value="P:phosphorelay signal transduction system"/>
    <property type="evidence" value="ECO:0007669"/>
    <property type="project" value="InterPro"/>
</dbReference>
<dbReference type="InterPro" id="IPR050595">
    <property type="entry name" value="Bact_response_regulator"/>
</dbReference>
<evidence type="ECO:0000259" key="3">
    <source>
        <dbReference type="PROSITE" id="PS50110"/>
    </source>
</evidence>
<dbReference type="RefSeq" id="WP_142835887.1">
    <property type="nucleotide sequence ID" value="NZ_VFSV01000044.1"/>
</dbReference>
<accession>A0A547PMP5</accession>
<protein>
    <submittedName>
        <fullName evidence="4">Response regulator</fullName>
    </submittedName>
</protein>
<dbReference type="PANTHER" id="PTHR44591:SF3">
    <property type="entry name" value="RESPONSE REGULATORY DOMAIN-CONTAINING PROTEIN"/>
    <property type="match status" value="1"/>
</dbReference>
<feature type="domain" description="Response regulatory" evidence="3">
    <location>
        <begin position="6"/>
        <end position="122"/>
    </location>
</feature>
<organism evidence="4 5">
    <name type="scientific">Palleronia caenipelagi</name>
    <dbReference type="NCBI Taxonomy" id="2489174"/>
    <lineage>
        <taxon>Bacteria</taxon>
        <taxon>Pseudomonadati</taxon>
        <taxon>Pseudomonadota</taxon>
        <taxon>Alphaproteobacteria</taxon>
        <taxon>Rhodobacterales</taxon>
        <taxon>Roseobacteraceae</taxon>
        <taxon>Palleronia</taxon>
    </lineage>
</organism>
<dbReference type="InterPro" id="IPR011006">
    <property type="entry name" value="CheY-like_superfamily"/>
</dbReference>
<dbReference type="SUPFAM" id="SSF52172">
    <property type="entry name" value="CheY-like"/>
    <property type="match status" value="1"/>
</dbReference>
<dbReference type="OrthoDB" id="9801602at2"/>
<keyword evidence="1 2" id="KW-0597">Phosphoprotein</keyword>
<dbReference type="PANTHER" id="PTHR44591">
    <property type="entry name" value="STRESS RESPONSE REGULATOR PROTEIN 1"/>
    <property type="match status" value="1"/>
</dbReference>
<dbReference type="PROSITE" id="PS50110">
    <property type="entry name" value="RESPONSE_REGULATORY"/>
    <property type="match status" value="1"/>
</dbReference>
<dbReference type="CDD" id="cd17574">
    <property type="entry name" value="REC_OmpR"/>
    <property type="match status" value="1"/>
</dbReference>
<keyword evidence="5" id="KW-1185">Reference proteome</keyword>
<evidence type="ECO:0000256" key="1">
    <source>
        <dbReference type="ARBA" id="ARBA00022553"/>
    </source>
</evidence>
<evidence type="ECO:0000313" key="5">
    <source>
        <dbReference type="Proteomes" id="UP000318590"/>
    </source>
</evidence>
<gene>
    <name evidence="4" type="ORF">FEV53_16570</name>
</gene>
<dbReference type="Pfam" id="PF00072">
    <property type="entry name" value="Response_reg"/>
    <property type="match status" value="1"/>
</dbReference>
<dbReference type="EMBL" id="VFSV01000044">
    <property type="protein sequence ID" value="TRD15396.1"/>
    <property type="molecule type" value="Genomic_DNA"/>
</dbReference>
<feature type="modified residue" description="4-aspartylphosphate" evidence="2">
    <location>
        <position position="55"/>
    </location>
</feature>
<dbReference type="AlphaFoldDB" id="A0A547PMP5"/>
<proteinExistence type="predicted"/>
<dbReference type="SMART" id="SM00448">
    <property type="entry name" value="REC"/>
    <property type="match status" value="1"/>
</dbReference>
<dbReference type="Gene3D" id="3.40.50.2300">
    <property type="match status" value="1"/>
</dbReference>
<name>A0A547PMP5_9RHOB</name>
<dbReference type="Proteomes" id="UP000318590">
    <property type="component" value="Unassembled WGS sequence"/>
</dbReference>
<evidence type="ECO:0000313" key="4">
    <source>
        <dbReference type="EMBL" id="TRD15396.1"/>
    </source>
</evidence>